<evidence type="ECO:0000256" key="11">
    <source>
        <dbReference type="SAM" id="SignalP"/>
    </source>
</evidence>
<comment type="catalytic activity">
    <reaction evidence="9">
        <text>L-threonyl-[protein] + ATP = O-phospho-L-threonyl-[protein] + ADP + H(+)</text>
        <dbReference type="Rhea" id="RHEA:46608"/>
        <dbReference type="Rhea" id="RHEA-COMP:11060"/>
        <dbReference type="Rhea" id="RHEA-COMP:11605"/>
        <dbReference type="ChEBI" id="CHEBI:15378"/>
        <dbReference type="ChEBI" id="CHEBI:30013"/>
        <dbReference type="ChEBI" id="CHEBI:30616"/>
        <dbReference type="ChEBI" id="CHEBI:61977"/>
        <dbReference type="ChEBI" id="CHEBI:456216"/>
        <dbReference type="EC" id="2.7.12.1"/>
    </reaction>
</comment>
<comment type="catalytic activity">
    <reaction evidence="10">
        <text>L-tyrosyl-[protein] + ATP = O-phospho-L-tyrosyl-[protein] + ADP + H(+)</text>
        <dbReference type="Rhea" id="RHEA:10596"/>
        <dbReference type="Rhea" id="RHEA-COMP:10136"/>
        <dbReference type="Rhea" id="RHEA-COMP:20101"/>
        <dbReference type="ChEBI" id="CHEBI:15378"/>
        <dbReference type="ChEBI" id="CHEBI:30616"/>
        <dbReference type="ChEBI" id="CHEBI:46858"/>
        <dbReference type="ChEBI" id="CHEBI:61978"/>
        <dbReference type="ChEBI" id="CHEBI:456216"/>
        <dbReference type="EC" id="2.7.12.1"/>
    </reaction>
</comment>
<keyword evidence="4" id="KW-0808">Transferase</keyword>
<dbReference type="GO" id="GO:0005856">
    <property type="term" value="C:cytoskeleton"/>
    <property type="evidence" value="ECO:0007669"/>
    <property type="project" value="TreeGrafter"/>
</dbReference>
<evidence type="ECO:0000256" key="10">
    <source>
        <dbReference type="ARBA" id="ARBA00051680"/>
    </source>
</evidence>
<dbReference type="PANTHER" id="PTHR24058">
    <property type="entry name" value="DUAL SPECIFICITY PROTEIN KINASE"/>
    <property type="match status" value="1"/>
</dbReference>
<dbReference type="InterPro" id="IPR050494">
    <property type="entry name" value="Ser_Thr_dual-spec_kinase"/>
</dbReference>
<evidence type="ECO:0000313" key="13">
    <source>
        <dbReference type="Proteomes" id="UP001054945"/>
    </source>
</evidence>
<keyword evidence="11" id="KW-0732">Signal</keyword>
<name>A0AAV4TLF7_CAEEX</name>
<dbReference type="AlphaFoldDB" id="A0AAV4TLF7"/>
<dbReference type="Gene3D" id="3.30.200.20">
    <property type="entry name" value="Phosphorylase Kinase, domain 1"/>
    <property type="match status" value="1"/>
</dbReference>
<keyword evidence="7" id="KW-0067">ATP-binding</keyword>
<gene>
    <name evidence="12" type="primary">Dyrk4</name>
    <name evidence="12" type="ORF">CEXT_506791</name>
</gene>
<evidence type="ECO:0000256" key="2">
    <source>
        <dbReference type="ARBA" id="ARBA00013203"/>
    </source>
</evidence>
<dbReference type="GO" id="GO:0005524">
    <property type="term" value="F:ATP binding"/>
    <property type="evidence" value="ECO:0007669"/>
    <property type="project" value="UniProtKB-KW"/>
</dbReference>
<feature type="chain" id="PRO_5043573743" description="dual-specificity kinase" evidence="11">
    <location>
        <begin position="16"/>
        <end position="125"/>
    </location>
</feature>
<dbReference type="InterPro" id="IPR042521">
    <property type="entry name" value="DYRK"/>
</dbReference>
<keyword evidence="13" id="KW-1185">Reference proteome</keyword>
<dbReference type="EC" id="2.7.12.1" evidence="2"/>
<evidence type="ECO:0000256" key="9">
    <source>
        <dbReference type="ARBA" id="ARBA00049308"/>
    </source>
</evidence>
<evidence type="ECO:0000256" key="3">
    <source>
        <dbReference type="ARBA" id="ARBA00022527"/>
    </source>
</evidence>
<dbReference type="GO" id="GO:0005737">
    <property type="term" value="C:cytoplasm"/>
    <property type="evidence" value="ECO:0007669"/>
    <property type="project" value="TreeGrafter"/>
</dbReference>
<proteinExistence type="inferred from homology"/>
<evidence type="ECO:0000256" key="8">
    <source>
        <dbReference type="ARBA" id="ARBA00049003"/>
    </source>
</evidence>
<keyword evidence="6 12" id="KW-0418">Kinase</keyword>
<dbReference type="GO" id="GO:0005634">
    <property type="term" value="C:nucleus"/>
    <property type="evidence" value="ECO:0007669"/>
    <property type="project" value="TreeGrafter"/>
</dbReference>
<dbReference type="EMBL" id="BPLR01011395">
    <property type="protein sequence ID" value="GIY46286.1"/>
    <property type="molecule type" value="Genomic_DNA"/>
</dbReference>
<comment type="catalytic activity">
    <reaction evidence="8">
        <text>L-seryl-[protein] + ATP = O-phospho-L-seryl-[protein] + ADP + H(+)</text>
        <dbReference type="Rhea" id="RHEA:17989"/>
        <dbReference type="Rhea" id="RHEA-COMP:9863"/>
        <dbReference type="Rhea" id="RHEA-COMP:11604"/>
        <dbReference type="ChEBI" id="CHEBI:15378"/>
        <dbReference type="ChEBI" id="CHEBI:29999"/>
        <dbReference type="ChEBI" id="CHEBI:30616"/>
        <dbReference type="ChEBI" id="CHEBI:83421"/>
        <dbReference type="ChEBI" id="CHEBI:456216"/>
        <dbReference type="EC" id="2.7.12.1"/>
    </reaction>
</comment>
<dbReference type="PANTHER" id="PTHR24058:SF22">
    <property type="entry name" value="DUAL SPECIFICITY TYROSINE-PHOSPHORYLATION-REGULATED KINASE 4"/>
    <property type="match status" value="1"/>
</dbReference>
<reference evidence="12 13" key="1">
    <citation type="submission" date="2021-06" db="EMBL/GenBank/DDBJ databases">
        <title>Caerostris extrusa draft genome.</title>
        <authorList>
            <person name="Kono N."/>
            <person name="Arakawa K."/>
        </authorList>
    </citation>
    <scope>NUCLEOTIDE SEQUENCE [LARGE SCALE GENOMIC DNA]</scope>
</reference>
<keyword evidence="5" id="KW-0547">Nucleotide-binding</keyword>
<evidence type="ECO:0000256" key="5">
    <source>
        <dbReference type="ARBA" id="ARBA00022741"/>
    </source>
</evidence>
<feature type="signal peptide" evidence="11">
    <location>
        <begin position="1"/>
        <end position="15"/>
    </location>
</feature>
<dbReference type="Gene3D" id="3.30.10.30">
    <property type="entry name" value="DYRK"/>
    <property type="match status" value="1"/>
</dbReference>
<sequence>MNYFLFSFLIAEALTYYGSRLNKYERAEVAQYPQVWYLGLDASKIDGELRGAQNCGYDDDNGSYIKVLHDHIAYRYEILEVIGKGSFGQVIRVLDHKTDSQISPASFSGSENLRASDQERQRWVL</sequence>
<comment type="similarity">
    <text evidence="1">Belongs to the protein kinase superfamily. CMGC Ser/Thr protein kinase family. MNB/DYRK subfamily.</text>
</comment>
<keyword evidence="3" id="KW-0723">Serine/threonine-protein kinase</keyword>
<protein>
    <recommendedName>
        <fullName evidence="2">dual-specificity kinase</fullName>
        <ecNumber evidence="2">2.7.12.1</ecNumber>
    </recommendedName>
</protein>
<dbReference type="GO" id="GO:0004712">
    <property type="term" value="F:protein serine/threonine/tyrosine kinase activity"/>
    <property type="evidence" value="ECO:0007669"/>
    <property type="project" value="UniProtKB-EC"/>
</dbReference>
<evidence type="ECO:0000256" key="4">
    <source>
        <dbReference type="ARBA" id="ARBA00022679"/>
    </source>
</evidence>
<dbReference type="InterPro" id="IPR011009">
    <property type="entry name" value="Kinase-like_dom_sf"/>
</dbReference>
<accession>A0AAV4TLF7</accession>
<dbReference type="GO" id="GO:0004674">
    <property type="term" value="F:protein serine/threonine kinase activity"/>
    <property type="evidence" value="ECO:0007669"/>
    <property type="project" value="UniProtKB-KW"/>
</dbReference>
<dbReference type="SUPFAM" id="SSF56112">
    <property type="entry name" value="Protein kinase-like (PK-like)"/>
    <property type="match status" value="1"/>
</dbReference>
<dbReference type="Proteomes" id="UP001054945">
    <property type="component" value="Unassembled WGS sequence"/>
</dbReference>
<comment type="caution">
    <text evidence="12">The sequence shown here is derived from an EMBL/GenBank/DDBJ whole genome shotgun (WGS) entry which is preliminary data.</text>
</comment>
<evidence type="ECO:0000256" key="1">
    <source>
        <dbReference type="ARBA" id="ARBA00008867"/>
    </source>
</evidence>
<organism evidence="12 13">
    <name type="scientific">Caerostris extrusa</name>
    <name type="common">Bark spider</name>
    <name type="synonym">Caerostris bankana</name>
    <dbReference type="NCBI Taxonomy" id="172846"/>
    <lineage>
        <taxon>Eukaryota</taxon>
        <taxon>Metazoa</taxon>
        <taxon>Ecdysozoa</taxon>
        <taxon>Arthropoda</taxon>
        <taxon>Chelicerata</taxon>
        <taxon>Arachnida</taxon>
        <taxon>Araneae</taxon>
        <taxon>Araneomorphae</taxon>
        <taxon>Entelegynae</taxon>
        <taxon>Araneoidea</taxon>
        <taxon>Araneidae</taxon>
        <taxon>Caerostris</taxon>
    </lineage>
</organism>
<evidence type="ECO:0000256" key="6">
    <source>
        <dbReference type="ARBA" id="ARBA00022777"/>
    </source>
</evidence>
<evidence type="ECO:0000256" key="7">
    <source>
        <dbReference type="ARBA" id="ARBA00022840"/>
    </source>
</evidence>
<evidence type="ECO:0000313" key="12">
    <source>
        <dbReference type="EMBL" id="GIY46286.1"/>
    </source>
</evidence>